<dbReference type="OrthoDB" id="5344057at2759"/>
<feature type="compositionally biased region" description="Low complexity" evidence="1">
    <location>
        <begin position="464"/>
        <end position="475"/>
    </location>
</feature>
<gene>
    <name evidence="3" type="ORF">IMSHALPRED_003986</name>
</gene>
<evidence type="ECO:0000313" key="4">
    <source>
        <dbReference type="Proteomes" id="UP000664534"/>
    </source>
</evidence>
<evidence type="ECO:0000256" key="1">
    <source>
        <dbReference type="SAM" id="MobiDB-lite"/>
    </source>
</evidence>
<reference evidence="3" key="1">
    <citation type="submission" date="2021-03" db="EMBL/GenBank/DDBJ databases">
        <authorList>
            <person name="Tagirdzhanova G."/>
        </authorList>
    </citation>
    <scope>NUCLEOTIDE SEQUENCE</scope>
</reference>
<dbReference type="EMBL" id="CAJPDT010000002">
    <property type="protein sequence ID" value="CAF9905826.1"/>
    <property type="molecule type" value="Genomic_DNA"/>
</dbReference>
<evidence type="ECO:0000313" key="3">
    <source>
        <dbReference type="EMBL" id="CAF9905826.1"/>
    </source>
</evidence>
<dbReference type="InterPro" id="IPR031348">
    <property type="entry name" value="PigL_N"/>
</dbReference>
<evidence type="ECO:0000259" key="2">
    <source>
        <dbReference type="Pfam" id="PF17111"/>
    </source>
</evidence>
<dbReference type="Pfam" id="PF17111">
    <property type="entry name" value="PigL_N"/>
    <property type="match status" value="1"/>
</dbReference>
<feature type="domain" description="Azaphilone pigments biosynthesis cluster protein L N-terminal" evidence="2">
    <location>
        <begin position="10"/>
        <end position="141"/>
    </location>
</feature>
<feature type="compositionally biased region" description="Polar residues" evidence="1">
    <location>
        <begin position="317"/>
        <end position="332"/>
    </location>
</feature>
<organism evidence="3 4">
    <name type="scientific">Imshaugia aleurites</name>
    <dbReference type="NCBI Taxonomy" id="172621"/>
    <lineage>
        <taxon>Eukaryota</taxon>
        <taxon>Fungi</taxon>
        <taxon>Dikarya</taxon>
        <taxon>Ascomycota</taxon>
        <taxon>Pezizomycotina</taxon>
        <taxon>Lecanoromycetes</taxon>
        <taxon>OSLEUM clade</taxon>
        <taxon>Lecanoromycetidae</taxon>
        <taxon>Lecanorales</taxon>
        <taxon>Lecanorineae</taxon>
        <taxon>Parmeliaceae</taxon>
        <taxon>Imshaugia</taxon>
    </lineage>
</organism>
<feature type="region of interest" description="Disordered" evidence="1">
    <location>
        <begin position="219"/>
        <end position="332"/>
    </location>
</feature>
<dbReference type="Proteomes" id="UP000664534">
    <property type="component" value="Unassembled WGS sequence"/>
</dbReference>
<keyword evidence="4" id="KW-1185">Reference proteome</keyword>
<proteinExistence type="predicted"/>
<protein>
    <recommendedName>
        <fullName evidence="2">Azaphilone pigments biosynthesis cluster protein L N-terminal domain-containing protein</fullName>
    </recommendedName>
</protein>
<name>A0A8H3EMZ3_9LECA</name>
<dbReference type="AlphaFoldDB" id="A0A8H3EMZ3"/>
<sequence>MEAVAAASSIAGIITVVGQSIDGLVKFSDFFTDISSASKTISRLLNDINSLIQVLENIGHVLEQAQARRKDKNFASLDIKLEDCDKDVQTWLATARLLRPGSDSGGKAWLRKFRVAVNNTAIQTIRDEIGRHKQTLCLSLAVFGRTIDIDTSDQVHHIGGRFDEALSTSLSIHGAHEEALRRIEHYSLTSMHSSAHSIRSMDSIRTELSRLEAMITTASVTHPSETEIRDNHAIAGSSRTERRISGLLPGHGWESSTAKDSGINLAPQHGSSNGIQQSVDRSNQPQRTEDMAAEHFSQPDPRQSTNYRPFLDKSKDVNNSCTDNPSEGGNRSSFLYAEFSKTSQPRQHGTPRIELDCDAIHPLLRQSLESIYPPEVVRYVSLRQTTTLCEVHINLIDKKPIVEMSGVGKMKEISYVEHSTPSSARPSMINLRDQLIELKKAIKLSRAQCIGSGYSLSELDKLLSPPGSRSSAPADRPSRTPELYSGDDSSSIYSEDYHSVME</sequence>
<accession>A0A8H3EMZ3</accession>
<feature type="region of interest" description="Disordered" evidence="1">
    <location>
        <begin position="462"/>
        <end position="502"/>
    </location>
</feature>
<feature type="compositionally biased region" description="Polar residues" evidence="1">
    <location>
        <begin position="269"/>
        <end position="286"/>
    </location>
</feature>
<comment type="caution">
    <text evidence="3">The sequence shown here is derived from an EMBL/GenBank/DDBJ whole genome shotgun (WGS) entry which is preliminary data.</text>
</comment>